<dbReference type="Proteomes" id="UP000678499">
    <property type="component" value="Unassembled WGS sequence"/>
</dbReference>
<evidence type="ECO:0000256" key="1">
    <source>
        <dbReference type="SAM" id="MobiDB-lite"/>
    </source>
</evidence>
<accession>A0A7R9GF52</accession>
<evidence type="ECO:0000313" key="3">
    <source>
        <dbReference type="Proteomes" id="UP000678499"/>
    </source>
</evidence>
<name>A0A7R9GF52_9CRUS</name>
<feature type="region of interest" description="Disordered" evidence="1">
    <location>
        <begin position="38"/>
        <end position="63"/>
    </location>
</feature>
<organism evidence="2">
    <name type="scientific">Notodromas monacha</name>
    <dbReference type="NCBI Taxonomy" id="399045"/>
    <lineage>
        <taxon>Eukaryota</taxon>
        <taxon>Metazoa</taxon>
        <taxon>Ecdysozoa</taxon>
        <taxon>Arthropoda</taxon>
        <taxon>Crustacea</taxon>
        <taxon>Oligostraca</taxon>
        <taxon>Ostracoda</taxon>
        <taxon>Podocopa</taxon>
        <taxon>Podocopida</taxon>
        <taxon>Cypridocopina</taxon>
        <taxon>Cypridoidea</taxon>
        <taxon>Cyprididae</taxon>
        <taxon>Notodromas</taxon>
    </lineage>
</organism>
<dbReference type="EMBL" id="OA883413">
    <property type="protein sequence ID" value="CAD7278830.1"/>
    <property type="molecule type" value="Genomic_DNA"/>
</dbReference>
<gene>
    <name evidence="2" type="ORF">NMOB1V02_LOCUS6526</name>
</gene>
<reference evidence="2" key="1">
    <citation type="submission" date="2020-11" db="EMBL/GenBank/DDBJ databases">
        <authorList>
            <person name="Tran Van P."/>
        </authorList>
    </citation>
    <scope>NUCLEOTIDE SEQUENCE</scope>
</reference>
<dbReference type="EMBL" id="CAJPEX010001376">
    <property type="protein sequence ID" value="CAG0918982.1"/>
    <property type="molecule type" value="Genomic_DNA"/>
</dbReference>
<keyword evidence="3" id="KW-1185">Reference proteome</keyword>
<sequence length="157" mass="17116">MGHGAKSTSGNTSAAEGSTTAPTVAFSAYHNMLRCGTSPKSHRGVTQKSCPNPLAPARERSSEAWRKEIVTSSGFGLATLPAKVLFRPSLPRSRRKQWKGIPRLLACLLVFPTVPPFPCCMELSAFASRAFYDYRGRWREEKGTAAMMSTLTCTSEN</sequence>
<evidence type="ECO:0000313" key="2">
    <source>
        <dbReference type="EMBL" id="CAD7278830.1"/>
    </source>
</evidence>
<dbReference type="AlphaFoldDB" id="A0A7R9GF52"/>
<proteinExistence type="predicted"/>
<protein>
    <submittedName>
        <fullName evidence="2">Uncharacterized protein</fullName>
    </submittedName>
</protein>